<dbReference type="Proteomes" id="UP000000564">
    <property type="component" value="Chromosome"/>
</dbReference>
<evidence type="ECO:0000259" key="2">
    <source>
        <dbReference type="PROSITE" id="PS50943"/>
    </source>
</evidence>
<dbReference type="EMBL" id="AE014074">
    <property type="protein sequence ID" value="AAM79953.1"/>
    <property type="molecule type" value="Genomic_DNA"/>
</dbReference>
<dbReference type="RefSeq" id="WP_011054583.1">
    <property type="nucleotide sequence ID" value="NC_004070.1"/>
</dbReference>
<feature type="domain" description="HTH cro/C1-type" evidence="2">
    <location>
        <begin position="4"/>
        <end position="57"/>
    </location>
</feature>
<organism evidence="3 5">
    <name type="scientific">Streptococcus pyogenes serotype M3 (strain ATCC BAA-595 / MGAS315)</name>
    <dbReference type="NCBI Taxonomy" id="198466"/>
    <lineage>
        <taxon>Bacteria</taxon>
        <taxon>Bacillati</taxon>
        <taxon>Bacillota</taxon>
        <taxon>Bacilli</taxon>
        <taxon>Lactobacillales</taxon>
        <taxon>Streptococcaceae</taxon>
        <taxon>Streptococcus</taxon>
    </lineage>
</organism>
<dbReference type="SUPFAM" id="SSF47413">
    <property type="entry name" value="lambda repressor-like DNA-binding domains"/>
    <property type="match status" value="1"/>
</dbReference>
<name>A0A0H2UUS6_STRP3</name>
<dbReference type="EMBL" id="AE014074">
    <property type="protein sequence ID" value="AAM79571.1"/>
    <property type="molecule type" value="Genomic_DNA"/>
</dbReference>
<dbReference type="PANTHER" id="PTHR46558">
    <property type="entry name" value="TRACRIPTIONAL REGULATORY PROTEIN-RELATED-RELATED"/>
    <property type="match status" value="1"/>
</dbReference>
<dbReference type="SMART" id="SM00530">
    <property type="entry name" value="HTH_XRE"/>
    <property type="match status" value="1"/>
</dbReference>
<evidence type="ECO:0000256" key="1">
    <source>
        <dbReference type="ARBA" id="ARBA00023125"/>
    </source>
</evidence>
<dbReference type="HOGENOM" id="CLU_066192_4_4_9"/>
<dbReference type="Gene3D" id="1.10.260.40">
    <property type="entry name" value="lambda repressor-like DNA-binding domains"/>
    <property type="match status" value="1"/>
</dbReference>
<proteinExistence type="predicted"/>
<protein>
    <recommendedName>
        <fullName evidence="2">HTH cro/C1-type domain-containing protein</fullName>
    </recommendedName>
</protein>
<dbReference type="KEGG" id="spg:SpyM3_0964"/>
<dbReference type="InterPro" id="IPR001387">
    <property type="entry name" value="Cro/C1-type_HTH"/>
</dbReference>
<dbReference type="CDD" id="cd00093">
    <property type="entry name" value="HTH_XRE"/>
    <property type="match status" value="1"/>
</dbReference>
<keyword evidence="1" id="KW-0238">DNA-binding</keyword>
<dbReference type="KEGG" id="spg:SpyM3_1346"/>
<accession>A0A0H2UUS6</accession>
<dbReference type="Pfam" id="PF01381">
    <property type="entry name" value="HTH_3"/>
    <property type="match status" value="1"/>
</dbReference>
<dbReference type="AlphaFoldDB" id="A0A0H2UUS6"/>
<gene>
    <name evidence="3" type="ordered locus">SpyM3_0964</name>
    <name evidence="4" type="ordered locus">SpyM3_1346</name>
</gene>
<sequence length="104" mass="12314">MNRIKELRKEKGLTQQDLAEEIYVHYRTIQRWENEHIIALDQAQLLADHFDVSVAYLLGYSDTTKDNKDFITISVKEYNELKNRSDVLDGIIETLKDKKCESYF</sequence>
<evidence type="ECO:0000313" key="5">
    <source>
        <dbReference type="Proteomes" id="UP000000564"/>
    </source>
</evidence>
<reference evidence="3 5" key="1">
    <citation type="journal article" date="2002" name="Proc. Natl. Acad. Sci. U.S.A.">
        <title>Genome sequence of a serotype M3 strain of group A Streptococcus: phage-encoded toxins, the high-virulence phenotype, and clone emergence.</title>
        <authorList>
            <person name="Beres S.B."/>
            <person name="Sylva G.L."/>
            <person name="Barbian K.D."/>
            <person name="Lei B."/>
            <person name="Hoff J.S."/>
            <person name="Mammarella N.D."/>
            <person name="Liu M.Y."/>
            <person name="Smoot J.C."/>
            <person name="Porcella S.F."/>
            <person name="Parkins L.D."/>
            <person name="Campbell D.S."/>
            <person name="Smith T.M."/>
            <person name="McCormick J.K."/>
            <person name="Leung D.Y."/>
            <person name="Schlievert P.M."/>
            <person name="Musser J.M."/>
        </authorList>
    </citation>
    <scope>NUCLEOTIDE SEQUENCE [LARGE SCALE GENOMIC DNA]</scope>
    <source>
        <strain evidence="5">ATCC BAA-595 / MGAS315</strain>
        <strain evidence="3">MGAS315</strain>
    </source>
</reference>
<evidence type="ECO:0000313" key="4">
    <source>
        <dbReference type="EMBL" id="AAM79953.1"/>
    </source>
</evidence>
<dbReference type="PROSITE" id="PS50943">
    <property type="entry name" value="HTH_CROC1"/>
    <property type="match status" value="1"/>
</dbReference>
<evidence type="ECO:0000313" key="3">
    <source>
        <dbReference type="EMBL" id="AAM79571.1"/>
    </source>
</evidence>
<dbReference type="GO" id="GO:0003677">
    <property type="term" value="F:DNA binding"/>
    <property type="evidence" value="ECO:0007669"/>
    <property type="project" value="UniProtKB-KW"/>
</dbReference>
<dbReference type="InterPro" id="IPR010982">
    <property type="entry name" value="Lambda_DNA-bd_dom_sf"/>
</dbReference>
<dbReference type="PANTHER" id="PTHR46558:SF11">
    <property type="entry name" value="HTH-TYPE TRANSCRIPTIONAL REGULATOR XRE"/>
    <property type="match status" value="1"/>
</dbReference>